<dbReference type="PANTHER" id="PTHR45947:SF3">
    <property type="entry name" value="SULFOQUINOVOSYL TRANSFERASE SQD2"/>
    <property type="match status" value="1"/>
</dbReference>
<sequence length="635" mass="65652">MAAASCFAASVSLQHGAVRETGHGLSPRLMRSRRWLAGTALGATGAGLHVVALALAPLAVVQPIGVLSLVLTVVFSSRARLSAVLAVCVGTAGFVLVAATSTAASADVDPVGVQAPVLGALVLAGLAVAVRGRLRCLLLATAAAVLFGLGSALIRAATQDFALWPAAESAVLILLGGWLVHRAYDSGSPAVVVGATTVVDPITGVAVGLWLYGESAVLAPGQAVALAAFAALSVTGVLVLAKETPPQKGTRMPHGDGLKILIGADTFPPDINGAANFAGRLAQGLAGRGHDVHVVSPATAVPIGARGITRHPVSSVRTPFHPTFRVSPPWRAIREAEAVLRRVRPDVVHVQSHFPVGRAVLRAARRQGIPVVATNHFMPENLLGYVPVPRALRGPVVRWAWRDLVRVFGAAQVVTAPTPRAVDLLTTHGMPGSPLAISCGIDLAHYPPHETAGKTVLFVGRLDAEKNVDELIRAVAVLPDVRAEIVGDGGCRLALTALARELGVADRVRFRGFVSDAELAHAYREADLFCMPGTAELQSLATMEAMAAGLPVVAADAVALPHLVRDGVTGFRYPPGDVPRLAAAIGEVLGSPATATAMGRAGRELVSRHEIGHTLDAFEAAYRSCWAEEPLPAAG</sequence>
<feature type="transmembrane region" description="Helical" evidence="3">
    <location>
        <begin position="111"/>
        <end position="130"/>
    </location>
</feature>
<protein>
    <submittedName>
        <fullName evidence="6">Glycosyltransferase family 4 protein</fullName>
    </submittedName>
</protein>
<dbReference type="Pfam" id="PF13439">
    <property type="entry name" value="Glyco_transf_4"/>
    <property type="match status" value="1"/>
</dbReference>
<evidence type="ECO:0000259" key="5">
    <source>
        <dbReference type="Pfam" id="PF13439"/>
    </source>
</evidence>
<feature type="domain" description="Glycosyltransferase subfamily 4-like N-terminal" evidence="5">
    <location>
        <begin position="271"/>
        <end position="444"/>
    </location>
</feature>
<keyword evidence="1" id="KW-0328">Glycosyltransferase</keyword>
<keyword evidence="3" id="KW-0812">Transmembrane</keyword>
<keyword evidence="2" id="KW-0808">Transferase</keyword>
<keyword evidence="7" id="KW-1185">Reference proteome</keyword>
<evidence type="ECO:0000313" key="6">
    <source>
        <dbReference type="EMBL" id="GAA4662760.1"/>
    </source>
</evidence>
<name>A0ABP8VG95_9PSEU</name>
<evidence type="ECO:0000256" key="1">
    <source>
        <dbReference type="ARBA" id="ARBA00022676"/>
    </source>
</evidence>
<evidence type="ECO:0000313" key="7">
    <source>
        <dbReference type="Proteomes" id="UP001500192"/>
    </source>
</evidence>
<evidence type="ECO:0000256" key="3">
    <source>
        <dbReference type="SAM" id="Phobius"/>
    </source>
</evidence>
<dbReference type="Gene3D" id="3.40.50.2000">
    <property type="entry name" value="Glycogen Phosphorylase B"/>
    <property type="match status" value="2"/>
</dbReference>
<feature type="transmembrane region" description="Helical" evidence="3">
    <location>
        <begin position="137"/>
        <end position="156"/>
    </location>
</feature>
<dbReference type="InterPro" id="IPR001296">
    <property type="entry name" value="Glyco_trans_1"/>
</dbReference>
<gene>
    <name evidence="6" type="ORF">GCM10023214_64140</name>
</gene>
<organism evidence="6 7">
    <name type="scientific">Amycolatopsis dongchuanensis</name>
    <dbReference type="NCBI Taxonomy" id="1070866"/>
    <lineage>
        <taxon>Bacteria</taxon>
        <taxon>Bacillati</taxon>
        <taxon>Actinomycetota</taxon>
        <taxon>Actinomycetes</taxon>
        <taxon>Pseudonocardiales</taxon>
        <taxon>Pseudonocardiaceae</taxon>
        <taxon>Amycolatopsis</taxon>
    </lineage>
</organism>
<feature type="transmembrane region" description="Helical" evidence="3">
    <location>
        <begin position="35"/>
        <end position="60"/>
    </location>
</feature>
<keyword evidence="3" id="KW-1133">Transmembrane helix</keyword>
<reference evidence="7" key="1">
    <citation type="journal article" date="2019" name="Int. J. Syst. Evol. Microbiol.">
        <title>The Global Catalogue of Microorganisms (GCM) 10K type strain sequencing project: providing services to taxonomists for standard genome sequencing and annotation.</title>
        <authorList>
            <consortium name="The Broad Institute Genomics Platform"/>
            <consortium name="The Broad Institute Genome Sequencing Center for Infectious Disease"/>
            <person name="Wu L."/>
            <person name="Ma J."/>
        </authorList>
    </citation>
    <scope>NUCLEOTIDE SEQUENCE [LARGE SCALE GENOMIC DNA]</scope>
    <source>
        <strain evidence="7">JCM 18054</strain>
    </source>
</reference>
<dbReference type="SUPFAM" id="SSF53756">
    <property type="entry name" value="UDP-Glycosyltransferase/glycogen phosphorylase"/>
    <property type="match status" value="1"/>
</dbReference>
<accession>A0ABP8VG95</accession>
<feature type="transmembrane region" description="Helical" evidence="3">
    <location>
        <begin position="162"/>
        <end position="180"/>
    </location>
</feature>
<evidence type="ECO:0000256" key="2">
    <source>
        <dbReference type="ARBA" id="ARBA00022679"/>
    </source>
</evidence>
<dbReference type="InterPro" id="IPR028098">
    <property type="entry name" value="Glyco_trans_4-like_N"/>
</dbReference>
<dbReference type="Pfam" id="PF00534">
    <property type="entry name" value="Glycos_transf_1"/>
    <property type="match status" value="1"/>
</dbReference>
<proteinExistence type="predicted"/>
<feature type="transmembrane region" description="Helical" evidence="3">
    <location>
        <begin position="219"/>
        <end position="241"/>
    </location>
</feature>
<dbReference type="EMBL" id="BAABIB010000127">
    <property type="protein sequence ID" value="GAA4662760.1"/>
    <property type="molecule type" value="Genomic_DNA"/>
</dbReference>
<feature type="domain" description="Glycosyl transferase family 1" evidence="4">
    <location>
        <begin position="453"/>
        <end position="604"/>
    </location>
</feature>
<dbReference type="InterPro" id="IPR050194">
    <property type="entry name" value="Glycosyltransferase_grp1"/>
</dbReference>
<feature type="transmembrane region" description="Helical" evidence="3">
    <location>
        <begin position="81"/>
        <end position="99"/>
    </location>
</feature>
<dbReference type="Proteomes" id="UP001500192">
    <property type="component" value="Unassembled WGS sequence"/>
</dbReference>
<evidence type="ECO:0000259" key="4">
    <source>
        <dbReference type="Pfam" id="PF00534"/>
    </source>
</evidence>
<keyword evidence="3" id="KW-0472">Membrane</keyword>
<dbReference type="PANTHER" id="PTHR45947">
    <property type="entry name" value="SULFOQUINOVOSYL TRANSFERASE SQD2"/>
    <property type="match status" value="1"/>
</dbReference>
<feature type="transmembrane region" description="Helical" evidence="3">
    <location>
        <begin position="192"/>
        <end position="213"/>
    </location>
</feature>
<comment type="caution">
    <text evidence="6">The sequence shown here is derived from an EMBL/GenBank/DDBJ whole genome shotgun (WGS) entry which is preliminary data.</text>
</comment>